<organism evidence="2 3">
    <name type="scientific">Macrosiphum euphorbiae</name>
    <name type="common">potato aphid</name>
    <dbReference type="NCBI Taxonomy" id="13131"/>
    <lineage>
        <taxon>Eukaryota</taxon>
        <taxon>Metazoa</taxon>
        <taxon>Ecdysozoa</taxon>
        <taxon>Arthropoda</taxon>
        <taxon>Hexapoda</taxon>
        <taxon>Insecta</taxon>
        <taxon>Pterygota</taxon>
        <taxon>Neoptera</taxon>
        <taxon>Paraneoptera</taxon>
        <taxon>Hemiptera</taxon>
        <taxon>Sternorrhyncha</taxon>
        <taxon>Aphidomorpha</taxon>
        <taxon>Aphidoidea</taxon>
        <taxon>Aphididae</taxon>
        <taxon>Macrosiphini</taxon>
        <taxon>Macrosiphum</taxon>
    </lineage>
</organism>
<accession>A0AAV0WT68</accession>
<protein>
    <submittedName>
        <fullName evidence="2">Uncharacterized protein</fullName>
    </submittedName>
</protein>
<comment type="caution">
    <text evidence="2">The sequence shown here is derived from an EMBL/GenBank/DDBJ whole genome shotgun (WGS) entry which is preliminary data.</text>
</comment>
<name>A0AAV0WT68_9HEMI</name>
<feature type="compositionally biased region" description="Polar residues" evidence="1">
    <location>
        <begin position="90"/>
        <end position="99"/>
    </location>
</feature>
<evidence type="ECO:0000256" key="1">
    <source>
        <dbReference type="SAM" id="MobiDB-lite"/>
    </source>
</evidence>
<evidence type="ECO:0000313" key="2">
    <source>
        <dbReference type="EMBL" id="CAI6358712.1"/>
    </source>
</evidence>
<feature type="compositionally biased region" description="Polar residues" evidence="1">
    <location>
        <begin position="470"/>
        <end position="492"/>
    </location>
</feature>
<feature type="compositionally biased region" description="Polar residues" evidence="1">
    <location>
        <begin position="314"/>
        <end position="333"/>
    </location>
</feature>
<feature type="compositionally biased region" description="Polar residues" evidence="1">
    <location>
        <begin position="206"/>
        <end position="222"/>
    </location>
</feature>
<keyword evidence="3" id="KW-1185">Reference proteome</keyword>
<gene>
    <name evidence="2" type="ORF">MEUPH1_LOCUS14201</name>
</gene>
<feature type="compositionally biased region" description="Polar residues" evidence="1">
    <location>
        <begin position="500"/>
        <end position="515"/>
    </location>
</feature>
<feature type="compositionally biased region" description="Polar residues" evidence="1">
    <location>
        <begin position="256"/>
        <end position="275"/>
    </location>
</feature>
<proteinExistence type="predicted"/>
<feature type="compositionally biased region" description="Polar residues" evidence="1">
    <location>
        <begin position="165"/>
        <end position="174"/>
    </location>
</feature>
<reference evidence="2 3" key="1">
    <citation type="submission" date="2023-01" db="EMBL/GenBank/DDBJ databases">
        <authorList>
            <person name="Whitehead M."/>
        </authorList>
    </citation>
    <scope>NUCLEOTIDE SEQUENCE [LARGE SCALE GENOMIC DNA]</scope>
</reference>
<dbReference type="EMBL" id="CARXXK010000002">
    <property type="protein sequence ID" value="CAI6358712.1"/>
    <property type="molecule type" value="Genomic_DNA"/>
</dbReference>
<feature type="compositionally biased region" description="Polar residues" evidence="1">
    <location>
        <begin position="383"/>
        <end position="417"/>
    </location>
</feature>
<evidence type="ECO:0000313" key="3">
    <source>
        <dbReference type="Proteomes" id="UP001160148"/>
    </source>
</evidence>
<feature type="region of interest" description="Disordered" evidence="1">
    <location>
        <begin position="56"/>
        <end position="145"/>
    </location>
</feature>
<feature type="compositionally biased region" description="Polar residues" evidence="1">
    <location>
        <begin position="425"/>
        <end position="440"/>
    </location>
</feature>
<feature type="compositionally biased region" description="Pro residues" evidence="1">
    <location>
        <begin position="453"/>
        <end position="464"/>
    </location>
</feature>
<dbReference type="AlphaFoldDB" id="A0AAV0WT68"/>
<sequence>MGQNDKDVCKSDRCCCQLISKCEEKPKPRKNVCGGREERTEMSICDFLKSQPIPEWIKVNSGGPQHGRNPCAEANGSKDRQRGSCGQAPPASNCSPGKNRTTHVPRPKPQTEWVRSSEQLCLPNNGAMNQSQNRHRNDQQPSNCDMEDRQLSQIIINFGTVVTSESGQQTNTEVQEVPLEKKRRSCKTNARPPPDRSSCTRGPADRSTSTCPPAERSTSTCQPPERPIPTCPPERSSCTRAPADRPNPTCPPPDRSSCTRGSADRSTSTGPTERSSCPRAPADRPMPTCPSERSSCTRAPADRPNPTCPPPDRSSCTRGSADRSTSTGPTERSSCPRAPVDRPMPTCPSERSSCPRASADRSKYGSGAPADRSKYGSGAPADRSTSSCPLAGHSSFTLPQASSTFIRPSTDRSNFTCPQADRNNRSISTRSQPDWSTPTRSLVDRSNSVRPPNVRPPNVRPPNARPYGMESNTMTRGSYSSRYQDNPSTQQRTHSESGMKSKTSQCYCDNANSDY</sequence>
<feature type="region of interest" description="Disordered" evidence="1">
    <location>
        <begin position="165"/>
        <end position="515"/>
    </location>
</feature>
<dbReference type="Proteomes" id="UP001160148">
    <property type="component" value="Unassembled WGS sequence"/>
</dbReference>